<name>A0A9Q1JHL1_9CARY</name>
<evidence type="ECO:0000313" key="3">
    <source>
        <dbReference type="Proteomes" id="UP001153076"/>
    </source>
</evidence>
<accession>A0A9Q1JHL1</accession>
<evidence type="ECO:0000256" key="1">
    <source>
        <dbReference type="SAM" id="MobiDB-lite"/>
    </source>
</evidence>
<sequence length="215" mass="24065">MTTRSFLSVVAQLNEAQAEVVRSIGFASFFKVDLKQIPGKFFKWPVESFDQYAVYFRRPNGQKFSVTAFDVYVTLGIPFGGSEIIEITKSSTDQEYDEVHAAWLKEWKIEQNAPELTQMLGFILAKQDGDASVIIEKEDHCKDVVLDQLNKFMKKDDSIPSYSLGLGLSQPDSQSRIPQITSVPDPNTAGVNEDDGSEDDDDGAPLRFLLRTLLS</sequence>
<dbReference type="EMBL" id="JAKOGI010001435">
    <property type="protein sequence ID" value="KAJ8425627.1"/>
    <property type="molecule type" value="Genomic_DNA"/>
</dbReference>
<feature type="region of interest" description="Disordered" evidence="1">
    <location>
        <begin position="169"/>
        <end position="204"/>
    </location>
</feature>
<evidence type="ECO:0000313" key="2">
    <source>
        <dbReference type="EMBL" id="KAJ8425627.1"/>
    </source>
</evidence>
<comment type="caution">
    <text evidence="2">The sequence shown here is derived from an EMBL/GenBank/DDBJ whole genome shotgun (WGS) entry which is preliminary data.</text>
</comment>
<dbReference type="AlphaFoldDB" id="A0A9Q1JHL1"/>
<dbReference type="Proteomes" id="UP001153076">
    <property type="component" value="Unassembled WGS sequence"/>
</dbReference>
<protein>
    <submittedName>
        <fullName evidence="2">Uncharacterized protein</fullName>
    </submittedName>
</protein>
<feature type="compositionally biased region" description="Polar residues" evidence="1">
    <location>
        <begin position="170"/>
        <end position="185"/>
    </location>
</feature>
<feature type="compositionally biased region" description="Acidic residues" evidence="1">
    <location>
        <begin position="192"/>
        <end position="203"/>
    </location>
</feature>
<keyword evidence="3" id="KW-1185">Reference proteome</keyword>
<gene>
    <name evidence="2" type="ORF">Cgig2_024282</name>
</gene>
<organism evidence="2 3">
    <name type="scientific">Carnegiea gigantea</name>
    <dbReference type="NCBI Taxonomy" id="171969"/>
    <lineage>
        <taxon>Eukaryota</taxon>
        <taxon>Viridiplantae</taxon>
        <taxon>Streptophyta</taxon>
        <taxon>Embryophyta</taxon>
        <taxon>Tracheophyta</taxon>
        <taxon>Spermatophyta</taxon>
        <taxon>Magnoliopsida</taxon>
        <taxon>eudicotyledons</taxon>
        <taxon>Gunneridae</taxon>
        <taxon>Pentapetalae</taxon>
        <taxon>Caryophyllales</taxon>
        <taxon>Cactineae</taxon>
        <taxon>Cactaceae</taxon>
        <taxon>Cactoideae</taxon>
        <taxon>Echinocereeae</taxon>
        <taxon>Carnegiea</taxon>
    </lineage>
</organism>
<reference evidence="2" key="1">
    <citation type="submission" date="2022-04" db="EMBL/GenBank/DDBJ databases">
        <title>Carnegiea gigantea Genome sequencing and assembly v2.</title>
        <authorList>
            <person name="Copetti D."/>
            <person name="Sanderson M.J."/>
            <person name="Burquez A."/>
            <person name="Wojciechowski M.F."/>
        </authorList>
    </citation>
    <scope>NUCLEOTIDE SEQUENCE</scope>
    <source>
        <strain evidence="2">SGP5-SGP5p</strain>
        <tissue evidence="2">Aerial part</tissue>
    </source>
</reference>
<proteinExistence type="predicted"/>
<dbReference type="OrthoDB" id="679318at2759"/>